<reference evidence="10 11" key="1">
    <citation type="submission" date="2016-11" db="EMBL/GenBank/DDBJ databases">
        <authorList>
            <person name="Varghese N."/>
            <person name="Submissions S."/>
        </authorList>
    </citation>
    <scope>NUCLEOTIDE SEQUENCE [LARGE SCALE GENOMIC DNA]</scope>
    <source>
        <strain evidence="10 11">DSM 19027</strain>
    </source>
</reference>
<keyword evidence="7" id="KW-0963">Cytoplasm</keyword>
<dbReference type="InterPro" id="IPR000534">
    <property type="entry name" value="Semialdehyde_DH_NAD-bd"/>
</dbReference>
<proteinExistence type="inferred from homology"/>
<dbReference type="CDD" id="cd23934">
    <property type="entry name" value="AGPR_1_C"/>
    <property type="match status" value="1"/>
</dbReference>
<comment type="subcellular location">
    <subcellularLocation>
        <location evidence="7">Cytoplasm</location>
    </subcellularLocation>
</comment>
<dbReference type="PANTHER" id="PTHR32338:SF10">
    <property type="entry name" value="N-ACETYL-GAMMA-GLUTAMYL-PHOSPHATE REDUCTASE, CHLOROPLASTIC-RELATED"/>
    <property type="match status" value="1"/>
</dbReference>
<dbReference type="AlphaFoldDB" id="A0A1M6CXI2"/>
<name>A0A1M6CXI2_9FIRM</name>
<dbReference type="GO" id="GO:0051287">
    <property type="term" value="F:NAD binding"/>
    <property type="evidence" value="ECO:0007669"/>
    <property type="project" value="InterPro"/>
</dbReference>
<keyword evidence="3 7" id="KW-0028">Amino-acid biosynthesis</keyword>
<feature type="active site" evidence="7 8">
    <location>
        <position position="150"/>
    </location>
</feature>
<dbReference type="RefSeq" id="WP_149677896.1">
    <property type="nucleotide sequence ID" value="NZ_FQZP01000006.1"/>
</dbReference>
<feature type="domain" description="Semialdehyde dehydrogenase NAD-binding" evidence="9">
    <location>
        <begin position="3"/>
        <end position="142"/>
    </location>
</feature>
<keyword evidence="5 7" id="KW-0560">Oxidoreductase</keyword>
<dbReference type="PANTHER" id="PTHR32338">
    <property type="entry name" value="N-ACETYL-GAMMA-GLUTAMYL-PHOSPHATE REDUCTASE, CHLOROPLASTIC-RELATED-RELATED"/>
    <property type="match status" value="1"/>
</dbReference>
<dbReference type="GO" id="GO:0003942">
    <property type="term" value="F:N-acetyl-gamma-glutamyl-phosphate reductase activity"/>
    <property type="evidence" value="ECO:0007669"/>
    <property type="project" value="UniProtKB-UniRule"/>
</dbReference>
<dbReference type="Gene3D" id="3.40.50.720">
    <property type="entry name" value="NAD(P)-binding Rossmann-like Domain"/>
    <property type="match status" value="1"/>
</dbReference>
<dbReference type="InterPro" id="IPR000706">
    <property type="entry name" value="AGPR_type-1"/>
</dbReference>
<dbReference type="FunFam" id="3.30.360.10:FF:000014">
    <property type="entry name" value="N-acetyl-gamma-glutamyl-phosphate reductase"/>
    <property type="match status" value="1"/>
</dbReference>
<dbReference type="SMART" id="SM00859">
    <property type="entry name" value="Semialdhyde_dh"/>
    <property type="match status" value="1"/>
</dbReference>
<dbReference type="PROSITE" id="PS01224">
    <property type="entry name" value="ARGC"/>
    <property type="match status" value="1"/>
</dbReference>
<evidence type="ECO:0000256" key="6">
    <source>
        <dbReference type="ARBA" id="ARBA00050557"/>
    </source>
</evidence>
<keyword evidence="4 7" id="KW-0521">NADP</keyword>
<dbReference type="EMBL" id="FQZP01000006">
    <property type="protein sequence ID" value="SHI65697.1"/>
    <property type="molecule type" value="Genomic_DNA"/>
</dbReference>
<keyword evidence="11" id="KW-1185">Reference proteome</keyword>
<dbReference type="CDD" id="cd17895">
    <property type="entry name" value="AGPR_1_N"/>
    <property type="match status" value="1"/>
</dbReference>
<gene>
    <name evidence="7" type="primary">argC</name>
    <name evidence="10" type="ORF">SAMN05444373_100622</name>
</gene>
<dbReference type="HAMAP" id="MF_00150">
    <property type="entry name" value="ArgC_type1"/>
    <property type="match status" value="1"/>
</dbReference>
<dbReference type="OrthoDB" id="9801289at2"/>
<comment type="catalytic activity">
    <reaction evidence="6 7">
        <text>N-acetyl-L-glutamate 5-semialdehyde + phosphate + NADP(+) = N-acetyl-L-glutamyl 5-phosphate + NADPH + H(+)</text>
        <dbReference type="Rhea" id="RHEA:21588"/>
        <dbReference type="ChEBI" id="CHEBI:15378"/>
        <dbReference type="ChEBI" id="CHEBI:29123"/>
        <dbReference type="ChEBI" id="CHEBI:43474"/>
        <dbReference type="ChEBI" id="CHEBI:57783"/>
        <dbReference type="ChEBI" id="CHEBI:57936"/>
        <dbReference type="ChEBI" id="CHEBI:58349"/>
        <dbReference type="EC" id="1.2.1.38"/>
    </reaction>
</comment>
<dbReference type="UniPathway" id="UPA00068">
    <property type="reaction ID" value="UER00108"/>
</dbReference>
<dbReference type="GO" id="GO:0005737">
    <property type="term" value="C:cytoplasm"/>
    <property type="evidence" value="ECO:0007669"/>
    <property type="project" value="UniProtKB-SubCell"/>
</dbReference>
<comment type="pathway">
    <text evidence="1 7">Amino-acid biosynthesis; L-arginine biosynthesis; N(2)-acetyl-L-ornithine from L-glutamate: step 3/4.</text>
</comment>
<dbReference type="InterPro" id="IPR050085">
    <property type="entry name" value="AGPR"/>
</dbReference>
<evidence type="ECO:0000256" key="8">
    <source>
        <dbReference type="PROSITE-ProRule" id="PRU10010"/>
    </source>
</evidence>
<dbReference type="Pfam" id="PF01118">
    <property type="entry name" value="Semialdhyde_dh"/>
    <property type="match status" value="1"/>
</dbReference>
<dbReference type="SUPFAM" id="SSF51735">
    <property type="entry name" value="NAD(P)-binding Rossmann-fold domains"/>
    <property type="match status" value="1"/>
</dbReference>
<sequence length="346" mass="38245">MIKVGIIGATGYVGAELVRLLHRRKDIRLTTVVSNSFAGQPFSEIYPAFRGTFDLVCDKLDIPALCEKADYFITALPHGVSTDITRELVQNGKRVIDHSADFRFRDRTRYEKAYKLTHGAPELLEKAVYGLPELYRDKIRNADLIGDPGCYPTCSILAIAPALKNGLVSTDNIIIDATSGVSGAGRKSDLAYSYCETDENFKAYGIISHRHTPEIEQELSFLAGRDVAVSFTPHLAPMKRGMLATIYMNLAKPVSRDHILEAYREFYKDEPFVRILPPGVLPETRFVVGSNRIDISVNLDERLNRLIVLSALDNMGKGSAGQAVQALNLMAGFVETEGLSPVGFFL</sequence>
<evidence type="ECO:0000259" key="9">
    <source>
        <dbReference type="SMART" id="SM00859"/>
    </source>
</evidence>
<evidence type="ECO:0000313" key="11">
    <source>
        <dbReference type="Proteomes" id="UP000324781"/>
    </source>
</evidence>
<comment type="similarity">
    <text evidence="7">Belongs to the NAGSA dehydrogenase family. Type 1 subfamily.</text>
</comment>
<evidence type="ECO:0000256" key="2">
    <source>
        <dbReference type="ARBA" id="ARBA00022571"/>
    </source>
</evidence>
<evidence type="ECO:0000313" key="10">
    <source>
        <dbReference type="EMBL" id="SHI65697.1"/>
    </source>
</evidence>
<keyword evidence="2 7" id="KW-0055">Arginine biosynthesis</keyword>
<dbReference type="InterPro" id="IPR023013">
    <property type="entry name" value="AGPR_AS"/>
</dbReference>
<dbReference type="InterPro" id="IPR058924">
    <property type="entry name" value="AGPR_dimerisation_dom"/>
</dbReference>
<evidence type="ECO:0000256" key="7">
    <source>
        <dbReference type="HAMAP-Rule" id="MF_00150"/>
    </source>
</evidence>
<dbReference type="EC" id="1.2.1.38" evidence="7"/>
<dbReference type="Pfam" id="PF22698">
    <property type="entry name" value="Semialdhyde_dhC_1"/>
    <property type="match status" value="1"/>
</dbReference>
<dbReference type="NCBIfam" id="TIGR01850">
    <property type="entry name" value="argC"/>
    <property type="match status" value="1"/>
</dbReference>
<evidence type="ECO:0000256" key="3">
    <source>
        <dbReference type="ARBA" id="ARBA00022605"/>
    </source>
</evidence>
<evidence type="ECO:0000256" key="1">
    <source>
        <dbReference type="ARBA" id="ARBA00004862"/>
    </source>
</evidence>
<dbReference type="GO" id="GO:0070401">
    <property type="term" value="F:NADP+ binding"/>
    <property type="evidence" value="ECO:0007669"/>
    <property type="project" value="InterPro"/>
</dbReference>
<dbReference type="Proteomes" id="UP000324781">
    <property type="component" value="Unassembled WGS sequence"/>
</dbReference>
<dbReference type="InterPro" id="IPR036291">
    <property type="entry name" value="NAD(P)-bd_dom_sf"/>
</dbReference>
<evidence type="ECO:0000256" key="4">
    <source>
        <dbReference type="ARBA" id="ARBA00022857"/>
    </source>
</evidence>
<dbReference type="GO" id="GO:0006526">
    <property type="term" value="P:L-arginine biosynthetic process"/>
    <property type="evidence" value="ECO:0007669"/>
    <property type="project" value="UniProtKB-UniRule"/>
</dbReference>
<dbReference type="Gene3D" id="3.30.360.10">
    <property type="entry name" value="Dihydrodipicolinate Reductase, domain 2"/>
    <property type="match status" value="1"/>
</dbReference>
<accession>A0A1M6CXI2</accession>
<dbReference type="SUPFAM" id="SSF55347">
    <property type="entry name" value="Glyceraldehyde-3-phosphate dehydrogenase-like, C-terminal domain"/>
    <property type="match status" value="1"/>
</dbReference>
<protein>
    <recommendedName>
        <fullName evidence="7">N-acetyl-gamma-glutamyl-phosphate reductase</fullName>
        <shortName evidence="7">AGPR</shortName>
        <ecNumber evidence="7">1.2.1.38</ecNumber>
    </recommendedName>
    <alternativeName>
        <fullName evidence="7">N-acetyl-glutamate semialdehyde dehydrogenase</fullName>
        <shortName evidence="7">NAGSA dehydrogenase</shortName>
    </alternativeName>
</protein>
<organism evidence="10 11">
    <name type="scientific">Thermoclostridium caenicola</name>
    <dbReference type="NCBI Taxonomy" id="659425"/>
    <lineage>
        <taxon>Bacteria</taxon>
        <taxon>Bacillati</taxon>
        <taxon>Bacillota</taxon>
        <taxon>Clostridia</taxon>
        <taxon>Eubacteriales</taxon>
        <taxon>Oscillospiraceae</taxon>
        <taxon>Thermoclostridium</taxon>
    </lineage>
</organism>
<evidence type="ECO:0000256" key="5">
    <source>
        <dbReference type="ARBA" id="ARBA00023002"/>
    </source>
</evidence>
<comment type="function">
    <text evidence="7">Catalyzes the NADPH-dependent reduction of N-acetyl-5-glutamyl phosphate to yield N-acetyl-L-glutamate 5-semialdehyde.</text>
</comment>